<dbReference type="CTD" id="78773279"/>
<organism evidence="3 4">
    <name type="scientific">Caenorhabditis remanei</name>
    <name type="common">Caenorhabditis vulgaris</name>
    <dbReference type="NCBI Taxonomy" id="31234"/>
    <lineage>
        <taxon>Eukaryota</taxon>
        <taxon>Metazoa</taxon>
        <taxon>Ecdysozoa</taxon>
        <taxon>Nematoda</taxon>
        <taxon>Chromadorea</taxon>
        <taxon>Rhabditida</taxon>
        <taxon>Rhabditina</taxon>
        <taxon>Rhabditomorpha</taxon>
        <taxon>Rhabditoidea</taxon>
        <taxon>Rhabditidae</taxon>
        <taxon>Peloderinae</taxon>
        <taxon>Caenorhabditis</taxon>
    </lineage>
</organism>
<comment type="caution">
    <text evidence="3">The sequence shown here is derived from an EMBL/GenBank/DDBJ whole genome shotgun (WGS) entry which is preliminary data.</text>
</comment>
<dbReference type="Proteomes" id="UP000483820">
    <property type="component" value="Chromosome I"/>
</dbReference>
<keyword evidence="2" id="KW-0732">Signal</keyword>
<sequence>MDLLFLNVLLPLVSEILYNLVENLLDELELVVTSLASQLRSRSIAEGGETWLDGVSSDALAGGDGDERDGGDDDEKTHVLVSGDPENWDNLIGRELNETQNLGSELWDLTF</sequence>
<feature type="region of interest" description="Disordered" evidence="1">
    <location>
        <begin position="55"/>
        <end position="77"/>
    </location>
</feature>
<evidence type="ECO:0000313" key="3">
    <source>
        <dbReference type="EMBL" id="KAF1769745.1"/>
    </source>
</evidence>
<gene>
    <name evidence="3" type="ORF">GCK72_001562</name>
</gene>
<dbReference type="GeneID" id="78773279"/>
<name>A0A6A5HQ20_CAERE</name>
<proteinExistence type="predicted"/>
<evidence type="ECO:0000256" key="2">
    <source>
        <dbReference type="SAM" id="SignalP"/>
    </source>
</evidence>
<feature type="signal peptide" evidence="2">
    <location>
        <begin position="1"/>
        <end position="15"/>
    </location>
</feature>
<feature type="compositionally biased region" description="Acidic residues" evidence="1">
    <location>
        <begin position="64"/>
        <end position="74"/>
    </location>
</feature>
<dbReference type="RefSeq" id="XP_053591673.1">
    <property type="nucleotide sequence ID" value="XM_053723028.1"/>
</dbReference>
<dbReference type="KEGG" id="crq:GCK72_001562"/>
<evidence type="ECO:0000256" key="1">
    <source>
        <dbReference type="SAM" id="MobiDB-lite"/>
    </source>
</evidence>
<feature type="chain" id="PRO_5025545368" evidence="2">
    <location>
        <begin position="16"/>
        <end position="111"/>
    </location>
</feature>
<protein>
    <submittedName>
        <fullName evidence="3">Uncharacterized protein</fullName>
    </submittedName>
</protein>
<reference evidence="3 4" key="1">
    <citation type="submission" date="2019-12" db="EMBL/GenBank/DDBJ databases">
        <title>Chromosome-level assembly of the Caenorhabditis remanei genome.</title>
        <authorList>
            <person name="Teterina A.A."/>
            <person name="Willis J.H."/>
            <person name="Phillips P.C."/>
        </authorList>
    </citation>
    <scope>NUCLEOTIDE SEQUENCE [LARGE SCALE GENOMIC DNA]</scope>
    <source>
        <strain evidence="3 4">PX506</strain>
        <tissue evidence="3">Whole organism</tissue>
    </source>
</reference>
<dbReference type="AlphaFoldDB" id="A0A6A5HQ20"/>
<accession>A0A6A5HQ20</accession>
<dbReference type="EMBL" id="WUAV01000001">
    <property type="protein sequence ID" value="KAF1769745.1"/>
    <property type="molecule type" value="Genomic_DNA"/>
</dbReference>
<evidence type="ECO:0000313" key="4">
    <source>
        <dbReference type="Proteomes" id="UP000483820"/>
    </source>
</evidence>